<feature type="domain" description="Pyruvate carboxyltransferase" evidence="2">
    <location>
        <begin position="11"/>
        <end position="271"/>
    </location>
</feature>
<accession>A0A1Z5HNQ3</accession>
<name>A0A1Z5HNQ3_9FIRM</name>
<dbReference type="GO" id="GO:0005737">
    <property type="term" value="C:cytoplasm"/>
    <property type="evidence" value="ECO:0007669"/>
    <property type="project" value="TreeGrafter"/>
</dbReference>
<dbReference type="GO" id="GO:0006094">
    <property type="term" value="P:gluconeogenesis"/>
    <property type="evidence" value="ECO:0007669"/>
    <property type="project" value="TreeGrafter"/>
</dbReference>
<evidence type="ECO:0000313" key="4">
    <source>
        <dbReference type="Proteomes" id="UP000197032"/>
    </source>
</evidence>
<dbReference type="PROSITE" id="PS50991">
    <property type="entry name" value="PYR_CT"/>
    <property type="match status" value="1"/>
</dbReference>
<reference evidence="4" key="1">
    <citation type="journal article" date="2017" name="Appl. Environ. Microbiol.">
        <title>Genomic analysis of Calderihabitans maritimus KKC1, a thermophilic hydrogenogenic carboxydotrophic bacterium isolated from marine sediment.</title>
        <authorList>
            <person name="Omae K."/>
            <person name="Yoneda Y."/>
            <person name="Fukuyama Y."/>
            <person name="Yoshida T."/>
            <person name="Sako Y."/>
        </authorList>
    </citation>
    <scope>NUCLEOTIDE SEQUENCE [LARGE SCALE GENOMIC DNA]</scope>
    <source>
        <strain evidence="4">KKC1</strain>
    </source>
</reference>
<organism evidence="3 4">
    <name type="scientific">Calderihabitans maritimus</name>
    <dbReference type="NCBI Taxonomy" id="1246530"/>
    <lineage>
        <taxon>Bacteria</taxon>
        <taxon>Bacillati</taxon>
        <taxon>Bacillota</taxon>
        <taxon>Clostridia</taxon>
        <taxon>Neomoorellales</taxon>
        <taxon>Calderihabitantaceae</taxon>
        <taxon>Calderihabitans</taxon>
    </lineage>
</organism>
<dbReference type="Proteomes" id="UP000197032">
    <property type="component" value="Unassembled WGS sequence"/>
</dbReference>
<proteinExistence type="predicted"/>
<protein>
    <submittedName>
        <fullName evidence="3">Oxaloacetate decarboxylase</fullName>
    </submittedName>
</protein>
<dbReference type="PANTHER" id="PTHR43778">
    <property type="entry name" value="PYRUVATE CARBOXYLASE"/>
    <property type="match status" value="1"/>
</dbReference>
<dbReference type="SUPFAM" id="SSF89000">
    <property type="entry name" value="post-HMGL domain-like"/>
    <property type="match status" value="1"/>
</dbReference>
<dbReference type="NCBIfam" id="TIGR01108">
    <property type="entry name" value="oadA"/>
    <property type="match status" value="1"/>
</dbReference>
<dbReference type="InterPro" id="IPR003379">
    <property type="entry name" value="Carboxylase_cons_dom"/>
</dbReference>
<dbReference type="InterPro" id="IPR013785">
    <property type="entry name" value="Aldolase_TIM"/>
</dbReference>
<dbReference type="PANTHER" id="PTHR43778:SF2">
    <property type="entry name" value="PYRUVATE CARBOXYLASE, MITOCHONDRIAL"/>
    <property type="match status" value="1"/>
</dbReference>
<sequence length="474" mass="52884">MPAMATTTRRIRITDTTLRDAHQSLLATRMKTEHMLPIAEKIDAVGFHSLEVWGGATFDSCMRFLNEDPWERLRQLRKAFRNTKLQMLLRGQNLVGYKHYADDVVEEFVKKAHANGIDIFRIFDALNDVRNMRKAMEVAKQVGAHVQATVSYTISPVHNVEHYVALAKQLEEMGADSLCIKDMAGILSPTGAFELITALKQNINIPIQLHCHYTSGMASMTYLKAIEAGVDVIDTAISSLAMGTSQPATESMVAALQGTPYDTGLDLQLLSEIAEYFKEVRKEYKEFDVAANTVDANVLVYQIPGGMISNFISQLAQQNALDKLPEVLAEVPRVREDFGYPPLVTPSSQIVGTQAVLNVIMGERYKMVTNESKAYMKGLYGQPPGPVNEEIRRKIIGDEEPITCRPADLLEPQLEEAKKGVAPYMEKEEDILSYALFPQVASRFLEERMAAKTRVDFTISQEGPKNGTPPYHPI</sequence>
<dbReference type="InterPro" id="IPR000891">
    <property type="entry name" value="PYR_CT"/>
</dbReference>
<dbReference type="CDD" id="cd07937">
    <property type="entry name" value="DRE_TIM_PC_TC_5S"/>
    <property type="match status" value="1"/>
</dbReference>
<dbReference type="GO" id="GO:0008948">
    <property type="term" value="F:oxaloacetate decarboxylase activity"/>
    <property type="evidence" value="ECO:0007669"/>
    <property type="project" value="InterPro"/>
</dbReference>
<evidence type="ECO:0000256" key="1">
    <source>
        <dbReference type="ARBA" id="ARBA00023267"/>
    </source>
</evidence>
<dbReference type="AlphaFoldDB" id="A0A1Z5HNQ3"/>
<dbReference type="SUPFAM" id="SSF51569">
    <property type="entry name" value="Aldolase"/>
    <property type="match status" value="1"/>
</dbReference>
<dbReference type="NCBIfam" id="NF006761">
    <property type="entry name" value="PRK09282.1"/>
    <property type="match status" value="1"/>
</dbReference>
<dbReference type="EMBL" id="BDGJ01000008">
    <property type="protein sequence ID" value="GAW91162.1"/>
    <property type="molecule type" value="Genomic_DNA"/>
</dbReference>
<dbReference type="InterPro" id="IPR005776">
    <property type="entry name" value="OadA"/>
</dbReference>
<comment type="caution">
    <text evidence="3">The sequence shown here is derived from an EMBL/GenBank/DDBJ whole genome shotgun (WGS) entry which is preliminary data.</text>
</comment>
<dbReference type="Pfam" id="PF02436">
    <property type="entry name" value="PYC_OADA"/>
    <property type="match status" value="1"/>
</dbReference>
<keyword evidence="1" id="KW-0092">Biotin</keyword>
<dbReference type="Gene3D" id="3.20.20.70">
    <property type="entry name" value="Aldolase class I"/>
    <property type="match status" value="1"/>
</dbReference>
<dbReference type="Pfam" id="PF00682">
    <property type="entry name" value="HMGL-like"/>
    <property type="match status" value="1"/>
</dbReference>
<evidence type="ECO:0000259" key="2">
    <source>
        <dbReference type="PROSITE" id="PS50991"/>
    </source>
</evidence>
<dbReference type="GO" id="GO:0004736">
    <property type="term" value="F:pyruvate carboxylase activity"/>
    <property type="evidence" value="ECO:0007669"/>
    <property type="project" value="TreeGrafter"/>
</dbReference>
<dbReference type="GO" id="GO:0006814">
    <property type="term" value="P:sodium ion transport"/>
    <property type="evidence" value="ECO:0007669"/>
    <property type="project" value="InterPro"/>
</dbReference>
<dbReference type="NCBIfam" id="NF008985">
    <property type="entry name" value="PRK12331.1"/>
    <property type="match status" value="1"/>
</dbReference>
<evidence type="ECO:0000313" key="3">
    <source>
        <dbReference type="EMBL" id="GAW91162.1"/>
    </source>
</evidence>
<keyword evidence="4" id="KW-1185">Reference proteome</keyword>
<dbReference type="InterPro" id="IPR055268">
    <property type="entry name" value="PCB-like"/>
</dbReference>
<gene>
    <name evidence="3" type="ORF">KKC1_03240</name>
</gene>